<dbReference type="OrthoDB" id="9937820at2759"/>
<keyword evidence="2" id="KW-1185">Reference proteome</keyword>
<organism evidence="3">
    <name type="scientific">Rodentolepis nana</name>
    <name type="common">Dwarf tapeworm</name>
    <name type="synonym">Hymenolepis nana</name>
    <dbReference type="NCBI Taxonomy" id="102285"/>
    <lineage>
        <taxon>Eukaryota</taxon>
        <taxon>Metazoa</taxon>
        <taxon>Spiralia</taxon>
        <taxon>Lophotrochozoa</taxon>
        <taxon>Platyhelminthes</taxon>
        <taxon>Cestoda</taxon>
        <taxon>Eucestoda</taxon>
        <taxon>Cyclophyllidea</taxon>
        <taxon>Hymenolepididae</taxon>
        <taxon>Rodentolepis</taxon>
    </lineage>
</organism>
<dbReference type="STRING" id="102285.A0A0R3T0N4"/>
<evidence type="ECO:0000313" key="1">
    <source>
        <dbReference type="EMBL" id="VDN96249.1"/>
    </source>
</evidence>
<proteinExistence type="predicted"/>
<sequence length="195" mass="22587">MFHTPSRFTILLNENRSRILPYSCNNKVQIKKLQTELLCSPGYHISLKQVVQYIYKNNAPVGNTKNQNTLNLGQQAVKHQPQFFTFFAAVMEVGEMKSVLVKKPPLKSTIPELMSSDFNISTDEGKSSQVLLHKCEITLIDETCGHFPMILWNEDLIMYAHRFWKSKVKPNFMKSSSYIFALFNSLFIIKWAKLY</sequence>
<dbReference type="Proteomes" id="UP000278807">
    <property type="component" value="Unassembled WGS sequence"/>
</dbReference>
<dbReference type="EMBL" id="UZAE01000098">
    <property type="protein sequence ID" value="VDN96249.1"/>
    <property type="molecule type" value="Genomic_DNA"/>
</dbReference>
<gene>
    <name evidence="1" type="ORF">HNAJ_LOCUS390</name>
</gene>
<reference evidence="3" key="1">
    <citation type="submission" date="2017-02" db="UniProtKB">
        <authorList>
            <consortium name="WormBaseParasite"/>
        </authorList>
    </citation>
    <scope>IDENTIFICATION</scope>
</reference>
<evidence type="ECO:0000313" key="3">
    <source>
        <dbReference type="WBParaSite" id="HNAJ_0000038901-mRNA-1"/>
    </source>
</evidence>
<accession>A0A0R3T0N4</accession>
<protein>
    <submittedName>
        <fullName evidence="3">DDE-1 domain-containing protein</fullName>
    </submittedName>
</protein>
<dbReference type="WBParaSite" id="HNAJ_0000038901-mRNA-1">
    <property type="protein sequence ID" value="HNAJ_0000038901-mRNA-1"/>
    <property type="gene ID" value="HNAJ_0000038901"/>
</dbReference>
<dbReference type="AlphaFoldDB" id="A0A0R3T0N4"/>
<evidence type="ECO:0000313" key="2">
    <source>
        <dbReference type="Proteomes" id="UP000278807"/>
    </source>
</evidence>
<name>A0A0R3T0N4_RODNA</name>
<reference evidence="1 2" key="2">
    <citation type="submission" date="2018-11" db="EMBL/GenBank/DDBJ databases">
        <authorList>
            <consortium name="Pathogen Informatics"/>
        </authorList>
    </citation>
    <scope>NUCLEOTIDE SEQUENCE [LARGE SCALE GENOMIC DNA]</scope>
</reference>